<dbReference type="GO" id="GO:0004672">
    <property type="term" value="F:protein kinase activity"/>
    <property type="evidence" value="ECO:0007669"/>
    <property type="project" value="InterPro"/>
</dbReference>
<dbReference type="PANTHER" id="PTHR30267:SF2">
    <property type="entry name" value="PROTEIN PRKA"/>
    <property type="match status" value="1"/>
</dbReference>
<organism evidence="2 3">
    <name type="scientific">Paludibacterium purpuratum</name>
    <dbReference type="NCBI Taxonomy" id="1144873"/>
    <lineage>
        <taxon>Bacteria</taxon>
        <taxon>Pseudomonadati</taxon>
        <taxon>Pseudomonadota</taxon>
        <taxon>Betaproteobacteria</taxon>
        <taxon>Neisseriales</taxon>
        <taxon>Chromobacteriaceae</taxon>
        <taxon>Paludibacterium</taxon>
    </lineage>
</organism>
<dbReference type="SMART" id="SM00763">
    <property type="entry name" value="AAA_PrkA"/>
    <property type="match status" value="1"/>
</dbReference>
<dbReference type="Pfam" id="PF06798">
    <property type="entry name" value="PrkA"/>
    <property type="match status" value="1"/>
</dbReference>
<feature type="domain" description="PrkA AAA" evidence="1">
    <location>
        <begin position="21"/>
        <end position="378"/>
    </location>
</feature>
<evidence type="ECO:0000259" key="1">
    <source>
        <dbReference type="SMART" id="SM00763"/>
    </source>
</evidence>
<gene>
    <name evidence="2" type="ORF">DFP86_102192</name>
</gene>
<keyword evidence="2" id="KW-0808">Transferase</keyword>
<protein>
    <submittedName>
        <fullName evidence="2">Putative serine protein kinase PrkA</fullName>
    </submittedName>
</protein>
<evidence type="ECO:0000313" key="3">
    <source>
        <dbReference type="Proteomes" id="UP000295611"/>
    </source>
</evidence>
<dbReference type="EMBL" id="SNZP01000002">
    <property type="protein sequence ID" value="TDR82078.1"/>
    <property type="molecule type" value="Genomic_DNA"/>
</dbReference>
<sequence length="642" mass="73992">MHPDIFSQYATRYDRTREEEFTIQEYLELCKRDPAAYATASERMLMAIGEPELVDTRHDSRLSRIFSNKIIKVYPAFRDFYGMEEVIEQVVAYFRHAAQGLEEKKQILYLLGPVGGGKSSIAEKLKELTELVPFYCLKGSPVNESPLGLFNYDEDGPILEEQYDIPRRYLKPIPSPWAVKRLHEFNGDIGQFRVVKRYPSVLRQIAVAKTEPGDENNQDISSLVGKVDIRKLEKYAQDDPDAYSYSGGLCLANQGLLEFVEMFKAPIKVLHPLLTATQEGNFKGTEGFGAIPFDGIILAHSNESEWKQFRNNKNNEAFLDRIYIVKVPYCLRVKDEIRIYDKLIVNSSLGRAPCAPGTLKMMAQFAVLSRLKEPENSSIYSKMQVYDGDNLKDTDPKAKSLQEYRDFAGVDEGMSGLSTRFAYKILSKVFNFDHSEVAANPVHLLYVLEQQVEREQFPAETEQRYMSFIKEYMAPKYVEFIGKEIQTAYLESYSEYGQNIFDRYVTFADYWIQDQEYRDQDTGEIFDRNSLNAELEKIEKPAGISNPKDFRNEIVNFVLRARASNGGKNPTWTSYEKLRTVIEKKMFSNTEELLPVISFNAKASAEDAKKHEDFVNRMVEKGYTAKQVRLLCEWYLRVRKSS</sequence>
<dbReference type="PANTHER" id="PTHR30267">
    <property type="entry name" value="PROTEIN KINASE PRKA"/>
    <property type="match status" value="1"/>
</dbReference>
<dbReference type="Gene3D" id="3.40.50.300">
    <property type="entry name" value="P-loop containing nucleotide triphosphate hydrolases"/>
    <property type="match status" value="1"/>
</dbReference>
<dbReference type="InterPro" id="IPR057741">
    <property type="entry name" value="YeaG"/>
</dbReference>
<dbReference type="Pfam" id="PF08298">
    <property type="entry name" value="AAA_PrkA"/>
    <property type="match status" value="1"/>
</dbReference>
<proteinExistence type="predicted"/>
<reference evidence="2 3" key="1">
    <citation type="submission" date="2019-03" db="EMBL/GenBank/DDBJ databases">
        <title>Genomic Encyclopedia of Type Strains, Phase III (KMG-III): the genomes of soil and plant-associated and newly described type strains.</title>
        <authorList>
            <person name="Whitman W."/>
        </authorList>
    </citation>
    <scope>NUCLEOTIDE SEQUENCE [LARGE SCALE GENOMIC DNA]</scope>
    <source>
        <strain evidence="2 3">CECT 8976</strain>
    </source>
</reference>
<keyword evidence="2" id="KW-0418">Kinase</keyword>
<dbReference type="InterPro" id="IPR016230">
    <property type="entry name" value="PrkA/YeaG"/>
</dbReference>
<dbReference type="SUPFAM" id="SSF52540">
    <property type="entry name" value="P-loop containing nucleoside triphosphate hydrolases"/>
    <property type="match status" value="1"/>
</dbReference>
<dbReference type="OrthoDB" id="9761914at2"/>
<dbReference type="Proteomes" id="UP000295611">
    <property type="component" value="Unassembled WGS sequence"/>
</dbReference>
<dbReference type="RefSeq" id="WP_133678512.1">
    <property type="nucleotide sequence ID" value="NZ_SNZP01000002.1"/>
</dbReference>
<dbReference type="NCBIfam" id="NF011999">
    <property type="entry name" value="PRK15455.1"/>
    <property type="match status" value="1"/>
</dbReference>
<keyword evidence="3" id="KW-1185">Reference proteome</keyword>
<accession>A0A4R7BB07</accession>
<name>A0A4R7BB07_9NEIS</name>
<dbReference type="PIRSF" id="PIRSF000549">
    <property type="entry name" value="Ser_prot_kin"/>
    <property type="match status" value="1"/>
</dbReference>
<dbReference type="InterPro" id="IPR027417">
    <property type="entry name" value="P-loop_NTPase"/>
</dbReference>
<comment type="caution">
    <text evidence="2">The sequence shown here is derived from an EMBL/GenBank/DDBJ whole genome shotgun (WGS) entry which is preliminary data.</text>
</comment>
<evidence type="ECO:0000313" key="2">
    <source>
        <dbReference type="EMBL" id="TDR82078.1"/>
    </source>
</evidence>
<dbReference type="InterPro" id="IPR010650">
    <property type="entry name" value="PrkA_C"/>
</dbReference>
<dbReference type="AlphaFoldDB" id="A0A4R7BB07"/>
<dbReference type="InterPro" id="IPR013153">
    <property type="entry name" value="Prk_AAA"/>
</dbReference>